<dbReference type="GO" id="GO:0003677">
    <property type="term" value="F:DNA binding"/>
    <property type="evidence" value="ECO:0007669"/>
    <property type="project" value="InterPro"/>
</dbReference>
<dbReference type="KEGG" id="mana:MAMMFC1_03134"/>
<evidence type="ECO:0000259" key="1">
    <source>
        <dbReference type="Pfam" id="PF13154"/>
    </source>
</evidence>
<dbReference type="Proteomes" id="UP000276437">
    <property type="component" value="Chromosome"/>
</dbReference>
<reference evidence="2 3" key="1">
    <citation type="journal article" date="2018" name="Int. J. Syst. Evol. Microbiol.">
        <title>Methylomusa anaerophila gen. nov., sp. nov., an anaerobic methanol-utilizing bacterium isolated from a microbial fuel cell.</title>
        <authorList>
            <person name="Amano N."/>
            <person name="Yamamuro A."/>
            <person name="Miyahara M."/>
            <person name="Kouzuma A."/>
            <person name="Abe T."/>
            <person name="Watanabe K."/>
        </authorList>
    </citation>
    <scope>NUCLEOTIDE SEQUENCE [LARGE SCALE GENOMIC DNA]</scope>
    <source>
        <strain evidence="2 3">MMFC1</strain>
    </source>
</reference>
<evidence type="ECO:0000313" key="3">
    <source>
        <dbReference type="Proteomes" id="UP000276437"/>
    </source>
</evidence>
<dbReference type="Gene3D" id="3.40.1360.10">
    <property type="match status" value="1"/>
</dbReference>
<dbReference type="Pfam" id="PF13155">
    <property type="entry name" value="Toprim_2"/>
    <property type="match status" value="1"/>
</dbReference>
<gene>
    <name evidence="2" type="ORF">MAMMFC1_03134</name>
</gene>
<dbReference type="EMBL" id="AP018449">
    <property type="protein sequence ID" value="BBB92441.1"/>
    <property type="molecule type" value="Genomic_DNA"/>
</dbReference>
<keyword evidence="3" id="KW-1185">Reference proteome</keyword>
<dbReference type="Pfam" id="PF13154">
    <property type="entry name" value="DUF3991"/>
    <property type="match status" value="1"/>
</dbReference>
<dbReference type="SUPFAM" id="SSF57783">
    <property type="entry name" value="Zinc beta-ribbon"/>
    <property type="match status" value="1"/>
</dbReference>
<accession>A0A348AMZ3</accession>
<organism evidence="2 3">
    <name type="scientific">Methylomusa anaerophila</name>
    <dbReference type="NCBI Taxonomy" id="1930071"/>
    <lineage>
        <taxon>Bacteria</taxon>
        <taxon>Bacillati</taxon>
        <taxon>Bacillota</taxon>
        <taxon>Negativicutes</taxon>
        <taxon>Selenomonadales</taxon>
        <taxon>Sporomusaceae</taxon>
        <taxon>Methylomusa</taxon>
    </lineage>
</organism>
<dbReference type="RefSeq" id="WP_126309312.1">
    <property type="nucleotide sequence ID" value="NZ_AP018449.1"/>
</dbReference>
<dbReference type="InterPro" id="IPR025054">
    <property type="entry name" value="DUF3991"/>
</dbReference>
<dbReference type="OrthoDB" id="9802530at2"/>
<protein>
    <submittedName>
        <fullName evidence="2">DNA primase</fullName>
    </submittedName>
</protein>
<dbReference type="GO" id="GO:0006260">
    <property type="term" value="P:DNA replication"/>
    <property type="evidence" value="ECO:0007669"/>
    <property type="project" value="InterPro"/>
</dbReference>
<dbReference type="GO" id="GO:0008270">
    <property type="term" value="F:zinc ion binding"/>
    <property type="evidence" value="ECO:0007669"/>
    <property type="project" value="InterPro"/>
</dbReference>
<dbReference type="AlphaFoldDB" id="A0A348AMZ3"/>
<dbReference type="SUPFAM" id="SSF56731">
    <property type="entry name" value="DNA primase core"/>
    <property type="match status" value="1"/>
</dbReference>
<dbReference type="Gene3D" id="3.90.580.10">
    <property type="entry name" value="Zinc finger, CHC2-type domain"/>
    <property type="match status" value="1"/>
</dbReference>
<feature type="domain" description="DUF3991" evidence="1">
    <location>
        <begin position="119"/>
        <end position="194"/>
    </location>
</feature>
<name>A0A348AMZ3_9FIRM</name>
<sequence>MAYIHFTDEEKQRANSVDLVDFLERQGEKLTRSGPEWRWKRHDSVTVRGNEWFRHSRKEGGHAIDFVQEFYNVSFPEAVQWLLGGEAGVEWNQTSKSAPAPKKDFALPEVNSDMRRVFAYLIKQRFIDRDVLSHFAHEKLIYEDKEYHNAVFVGLDEKGIARHAHKRGTYTQGEPYKGNVESSDPRYSFHWIGKSSKLYVFEAPVDMLSFITLHLKDWKEHSYVTLDGVSEHALLQQLRQNPHLNEVVFCLDHDEAGIEAVGRLKGILAENGYTNTAIMQSTYKDWNEDLKAKHGVEPIPSEEHPKLMLLPQVCAELSELCEAIRAHRDTRAFVTDCFDALEPLVNSGKVAPENVESVRECLECMAAGSLLLTRELCRQMEHPVTTEQLMRKLQASYRPHEDRGWLRTRTEDIRRALEEINRMVNTPGIRGVEDQRRLGSSYLRLALDCVRARMFIELEPQVMLPKQEQPENILMTM</sequence>
<evidence type="ECO:0000313" key="2">
    <source>
        <dbReference type="EMBL" id="BBB92441.1"/>
    </source>
</evidence>
<dbReference type="InterPro" id="IPR036977">
    <property type="entry name" value="DNA_primase_Znf_CHC2"/>
</dbReference>
<proteinExistence type="predicted"/>